<evidence type="ECO:0000313" key="2">
    <source>
        <dbReference type="EMBL" id="KAH7233169.1"/>
    </source>
</evidence>
<feature type="compositionally biased region" description="Basic and acidic residues" evidence="1">
    <location>
        <begin position="257"/>
        <end position="278"/>
    </location>
</feature>
<dbReference type="OrthoDB" id="5429716at2759"/>
<evidence type="ECO:0000313" key="3">
    <source>
        <dbReference type="Proteomes" id="UP000813427"/>
    </source>
</evidence>
<comment type="caution">
    <text evidence="2">The sequence shown here is derived from an EMBL/GenBank/DDBJ whole genome shotgun (WGS) entry which is preliminary data.</text>
</comment>
<dbReference type="AlphaFoldDB" id="A0A8K0RN72"/>
<protein>
    <submittedName>
        <fullName evidence="2">Uncharacterized protein</fullName>
    </submittedName>
</protein>
<evidence type="ECO:0000256" key="1">
    <source>
        <dbReference type="SAM" id="MobiDB-lite"/>
    </source>
</evidence>
<accession>A0A8K0RN72</accession>
<sequence length="311" mass="33305">MPSRTEYFGYGFTNLGPLTTTYEPPASCTTATTDRIYFANATSLELNYGAAKCDGPEPLGKCYPSGAAYDSLMKDYATYRDQGFWQYFSPGVACPKGWTTAGTLAHGDKTGSAEKTGVFTQPPFPFPTPVDYLMTPEEIWLNVLEPSETFAYCCPSGWVAGQWGGCFSSIEPLKSATYSELCNAYAPASARVEVHTVDGTSVATPLVSFQSVTDLTTRTMAISDLKDSQPTRYDDLAVVRQLPAVALVYKESDLQKVKDNGDDKSGESEESEDAKADDDNGASTLNGGSFVPLVAVLFSMLVGAGMLAPGI</sequence>
<gene>
    <name evidence="2" type="ORF">BKA59DRAFT_487737</name>
</gene>
<organism evidence="2 3">
    <name type="scientific">Fusarium tricinctum</name>
    <dbReference type="NCBI Taxonomy" id="61284"/>
    <lineage>
        <taxon>Eukaryota</taxon>
        <taxon>Fungi</taxon>
        <taxon>Dikarya</taxon>
        <taxon>Ascomycota</taxon>
        <taxon>Pezizomycotina</taxon>
        <taxon>Sordariomycetes</taxon>
        <taxon>Hypocreomycetidae</taxon>
        <taxon>Hypocreales</taxon>
        <taxon>Nectriaceae</taxon>
        <taxon>Fusarium</taxon>
        <taxon>Fusarium tricinctum species complex</taxon>
    </lineage>
</organism>
<dbReference type="EMBL" id="JAGPXF010000008">
    <property type="protein sequence ID" value="KAH7233169.1"/>
    <property type="molecule type" value="Genomic_DNA"/>
</dbReference>
<proteinExistence type="predicted"/>
<feature type="region of interest" description="Disordered" evidence="1">
    <location>
        <begin position="257"/>
        <end position="282"/>
    </location>
</feature>
<reference evidence="2" key="1">
    <citation type="journal article" date="2021" name="Nat. Commun.">
        <title>Genetic determinants of endophytism in the Arabidopsis root mycobiome.</title>
        <authorList>
            <person name="Mesny F."/>
            <person name="Miyauchi S."/>
            <person name="Thiergart T."/>
            <person name="Pickel B."/>
            <person name="Atanasova L."/>
            <person name="Karlsson M."/>
            <person name="Huettel B."/>
            <person name="Barry K.W."/>
            <person name="Haridas S."/>
            <person name="Chen C."/>
            <person name="Bauer D."/>
            <person name="Andreopoulos W."/>
            <person name="Pangilinan J."/>
            <person name="LaButti K."/>
            <person name="Riley R."/>
            <person name="Lipzen A."/>
            <person name="Clum A."/>
            <person name="Drula E."/>
            <person name="Henrissat B."/>
            <person name="Kohler A."/>
            <person name="Grigoriev I.V."/>
            <person name="Martin F.M."/>
            <person name="Hacquard S."/>
        </authorList>
    </citation>
    <scope>NUCLEOTIDE SEQUENCE</scope>
    <source>
        <strain evidence="2">MPI-SDFR-AT-0068</strain>
    </source>
</reference>
<keyword evidence="3" id="KW-1185">Reference proteome</keyword>
<dbReference type="Proteomes" id="UP000813427">
    <property type="component" value="Unassembled WGS sequence"/>
</dbReference>
<name>A0A8K0RN72_9HYPO</name>